<feature type="region of interest" description="Disordered" evidence="1">
    <location>
        <begin position="162"/>
        <end position="222"/>
    </location>
</feature>
<protein>
    <recommendedName>
        <fullName evidence="2">S1-like domain-containing protein</fullName>
    </recommendedName>
</protein>
<feature type="region of interest" description="Disordered" evidence="1">
    <location>
        <begin position="1"/>
        <end position="21"/>
    </location>
</feature>
<reference evidence="3" key="1">
    <citation type="journal article" date="2020" name="Nature">
        <title>Giant virus diversity and host interactions through global metagenomics.</title>
        <authorList>
            <person name="Schulz F."/>
            <person name="Roux S."/>
            <person name="Paez-Espino D."/>
            <person name="Jungbluth S."/>
            <person name="Walsh D.A."/>
            <person name="Denef V.J."/>
            <person name="McMahon K.D."/>
            <person name="Konstantinidis K.T."/>
            <person name="Eloe-Fadrosh E.A."/>
            <person name="Kyrpides N.C."/>
            <person name="Woyke T."/>
        </authorList>
    </citation>
    <scope>NUCLEOTIDE SEQUENCE</scope>
    <source>
        <strain evidence="3">GVMAG-M-3300023184-161</strain>
    </source>
</reference>
<feature type="domain" description="S1-like" evidence="2">
    <location>
        <begin position="26"/>
        <end position="107"/>
    </location>
</feature>
<evidence type="ECO:0000259" key="2">
    <source>
        <dbReference type="PROSITE" id="PS50832"/>
    </source>
</evidence>
<sequence length="256" mass="29328">MVKNETGGKRSKQVARKTVEKPQTSQRVRYVEEPGEMYAIVTAKFGGRNIQVMCHDGVSRRCVIRNKFMKLKGDNSISIGSWLMVGIYEWEKRVDCTQTCDVLEIYLRAEKEKIKQTVNISVIKHIIEISNEMEGNKKGSELIFSETLDTIPEQENIHLIENTREDNWWVPKDSDSDGESGGEDKDGGDEDKDGGDEDKDGGDKNDKIKPYSDNLSEATIKQKQNLYKEKDFEKTMKIKESRKCKTETTFINEDDI</sequence>
<name>A0A6C0HNZ0_9ZZZZ</name>
<feature type="compositionally biased region" description="Basic and acidic residues" evidence="1">
    <location>
        <begin position="162"/>
        <end position="175"/>
    </location>
</feature>
<dbReference type="GO" id="GO:0003743">
    <property type="term" value="F:translation initiation factor activity"/>
    <property type="evidence" value="ECO:0007669"/>
    <property type="project" value="InterPro"/>
</dbReference>
<accession>A0A6C0HNZ0</accession>
<evidence type="ECO:0000256" key="1">
    <source>
        <dbReference type="SAM" id="MobiDB-lite"/>
    </source>
</evidence>
<feature type="compositionally biased region" description="Polar residues" evidence="1">
    <location>
        <begin position="213"/>
        <end position="222"/>
    </location>
</feature>
<dbReference type="InterPro" id="IPR012340">
    <property type="entry name" value="NA-bd_OB-fold"/>
</dbReference>
<dbReference type="EMBL" id="MN739999">
    <property type="protein sequence ID" value="QHT82391.1"/>
    <property type="molecule type" value="Genomic_DNA"/>
</dbReference>
<feature type="compositionally biased region" description="Acidic residues" evidence="1">
    <location>
        <begin position="176"/>
        <end position="200"/>
    </location>
</feature>
<dbReference type="SUPFAM" id="SSF50249">
    <property type="entry name" value="Nucleic acid-binding proteins"/>
    <property type="match status" value="1"/>
</dbReference>
<evidence type="ECO:0000313" key="3">
    <source>
        <dbReference type="EMBL" id="QHT82391.1"/>
    </source>
</evidence>
<proteinExistence type="predicted"/>
<dbReference type="InterPro" id="IPR006196">
    <property type="entry name" value="RNA-binding_domain_S1_IF1"/>
</dbReference>
<dbReference type="GO" id="GO:0003723">
    <property type="term" value="F:RNA binding"/>
    <property type="evidence" value="ECO:0007669"/>
    <property type="project" value="InterPro"/>
</dbReference>
<organism evidence="3">
    <name type="scientific">viral metagenome</name>
    <dbReference type="NCBI Taxonomy" id="1070528"/>
    <lineage>
        <taxon>unclassified sequences</taxon>
        <taxon>metagenomes</taxon>
        <taxon>organismal metagenomes</taxon>
    </lineage>
</organism>
<dbReference type="AlphaFoldDB" id="A0A6C0HNZ0"/>
<dbReference type="Gene3D" id="2.40.50.140">
    <property type="entry name" value="Nucleic acid-binding proteins"/>
    <property type="match status" value="1"/>
</dbReference>
<feature type="compositionally biased region" description="Basic and acidic residues" evidence="1">
    <location>
        <begin position="201"/>
        <end position="210"/>
    </location>
</feature>
<dbReference type="PROSITE" id="PS50832">
    <property type="entry name" value="S1_IF1_TYPE"/>
    <property type="match status" value="1"/>
</dbReference>